<gene>
    <name evidence="1" type="ORF">F6R98_15060</name>
</gene>
<reference evidence="1 2" key="1">
    <citation type="submission" date="2019-09" db="EMBL/GenBank/DDBJ databases">
        <title>Ecophysiology of the spiral-shaped methanotroph Methylospira mobilis as revealed by the complete genome sequence.</title>
        <authorList>
            <person name="Oshkin I.Y."/>
            <person name="Dedysh S.N."/>
            <person name="Miroshnikov K."/>
            <person name="Danilova O.V."/>
            <person name="Hakobyan A."/>
            <person name="Liesack W."/>
        </authorList>
    </citation>
    <scope>NUCLEOTIDE SEQUENCE [LARGE SCALE GENOMIC DNA]</scope>
    <source>
        <strain evidence="1 2">Shm1</strain>
    </source>
</reference>
<evidence type="ECO:0008006" key="3">
    <source>
        <dbReference type="Google" id="ProtNLM"/>
    </source>
</evidence>
<dbReference type="RefSeq" id="WP_153249758.1">
    <property type="nucleotide sequence ID" value="NZ_CP135727.1"/>
</dbReference>
<evidence type="ECO:0000313" key="1">
    <source>
        <dbReference type="EMBL" id="QFY43781.1"/>
    </source>
</evidence>
<dbReference type="InParanoid" id="A0A5Q0BNH2"/>
<dbReference type="KEGG" id="mmob:F6R98_15060"/>
<dbReference type="EMBL" id="CP044205">
    <property type="protein sequence ID" value="QFY43781.1"/>
    <property type="molecule type" value="Genomic_DNA"/>
</dbReference>
<dbReference type="Proteomes" id="UP000325755">
    <property type="component" value="Chromosome"/>
</dbReference>
<dbReference type="AlphaFoldDB" id="A0A5Q0BNH2"/>
<accession>A0A5Q0BNH2</accession>
<dbReference type="OrthoDB" id="5567980at2"/>
<organism evidence="1 2">
    <name type="scientific">Candidatus Methylospira mobilis</name>
    <dbReference type="NCBI Taxonomy" id="1808979"/>
    <lineage>
        <taxon>Bacteria</taxon>
        <taxon>Pseudomonadati</taxon>
        <taxon>Pseudomonadota</taxon>
        <taxon>Gammaproteobacteria</taxon>
        <taxon>Methylococcales</taxon>
        <taxon>Methylococcaceae</taxon>
        <taxon>Candidatus Methylospira</taxon>
    </lineage>
</organism>
<dbReference type="Gene3D" id="2.60.20.10">
    <property type="entry name" value="Crystallins"/>
    <property type="match status" value="1"/>
</dbReference>
<protein>
    <recommendedName>
        <fullName evidence="3">Calcium-dependent cell adhesion molecule N-terminal domain-containing protein</fullName>
    </recommendedName>
</protein>
<evidence type="ECO:0000313" key="2">
    <source>
        <dbReference type="Proteomes" id="UP000325755"/>
    </source>
</evidence>
<sequence length="139" mass="15512">MNRPSLILAIILGVTTMTSYAGDCWLDVYDKPGLGGSHVRIEGPSELKNLHKLNNEEWSNRIESLSTGPKTRAIAFRQENFKESSQGLVNHGDVFKAWNEKPESMSEQEIAVGPDHKELHLGELGFHRNINSLSIKCTP</sequence>
<keyword evidence="2" id="KW-1185">Reference proteome</keyword>
<proteinExistence type="predicted"/>
<name>A0A5Q0BNH2_9GAMM</name>